<dbReference type="AlphaFoldDB" id="Q0SIU3"/>
<dbReference type="PANTHER" id="PTHR36852">
    <property type="entry name" value="PROTEIN GVPL 2"/>
    <property type="match status" value="1"/>
</dbReference>
<dbReference type="PANTHER" id="PTHR36852:SF1">
    <property type="entry name" value="PROTEIN GVPL 2"/>
    <property type="match status" value="1"/>
</dbReference>
<dbReference type="Pfam" id="PF06386">
    <property type="entry name" value="GvpL_GvpF"/>
    <property type="match status" value="1"/>
</dbReference>
<sequence>MMSTSKQADASDQAADASEEPRTTGVYVYGIVPADVETEDDAVGVDDSRVSTIKHGDIAALVSEISVDRPIGKPADLQAHAHLLDGVARVAPVLPLRFGAVLTDTDAVKDELLTAHADEFAAAMEELEGKAQYVVKGRYVEHAILWEVIGENERASALRDTIRDQPEAATRDARMALGEIVANAIVAKREEDTATVVEALDSLADSVNVREPTHEEDAAQVAVLVEVARQDELEQAVGALAEQWDGRVEMRLLGPLAAYDFVLSPTPEG</sequence>
<reference evidence="6" key="1">
    <citation type="journal article" date="2006" name="Proc. Natl. Acad. Sci. U.S.A.">
        <title>The complete genome of Rhodococcus sp. RHA1 provides insights into a catabolic powerhouse.</title>
        <authorList>
            <person name="McLeod M.P."/>
            <person name="Warren R.L."/>
            <person name="Hsiao W.W.L."/>
            <person name="Araki N."/>
            <person name="Myhre M."/>
            <person name="Fernandes C."/>
            <person name="Miyazawa D."/>
            <person name="Wong W."/>
            <person name="Lillquist A.L."/>
            <person name="Wang D."/>
            <person name="Dosanjh M."/>
            <person name="Hara H."/>
            <person name="Petrescu A."/>
            <person name="Morin R.D."/>
            <person name="Yang G."/>
            <person name="Stott J.M."/>
            <person name="Schein J.E."/>
            <person name="Shin H."/>
            <person name="Smailus D."/>
            <person name="Siddiqui A.S."/>
            <person name="Marra M.A."/>
            <person name="Jones S.J.M."/>
            <person name="Holt R."/>
            <person name="Brinkman F.S.L."/>
            <person name="Miyauchi K."/>
            <person name="Fukuda M."/>
            <person name="Davies J.E."/>
            <person name="Mohn W.W."/>
            <person name="Eltis L.D."/>
        </authorList>
    </citation>
    <scope>NUCLEOTIDE SEQUENCE [LARGE SCALE GENOMIC DNA]</scope>
    <source>
        <strain evidence="6">RHA1</strain>
    </source>
</reference>
<organism evidence="5 6">
    <name type="scientific">Rhodococcus jostii (strain RHA1)</name>
    <dbReference type="NCBI Taxonomy" id="101510"/>
    <lineage>
        <taxon>Bacteria</taxon>
        <taxon>Bacillati</taxon>
        <taxon>Actinomycetota</taxon>
        <taxon>Actinomycetes</taxon>
        <taxon>Mycobacteriales</taxon>
        <taxon>Nocardiaceae</taxon>
        <taxon>Rhodococcus</taxon>
    </lineage>
</organism>
<evidence type="ECO:0000256" key="4">
    <source>
        <dbReference type="SAM" id="MobiDB-lite"/>
    </source>
</evidence>
<dbReference type="InterPro" id="IPR009430">
    <property type="entry name" value="GvpL/GvpF"/>
</dbReference>
<comment type="subcellular location">
    <subcellularLocation>
        <location evidence="2">Gas vesicle</location>
    </subcellularLocation>
</comment>
<dbReference type="eggNOG" id="COG2214">
    <property type="taxonomic scope" value="Bacteria"/>
</dbReference>
<name>Q0SIU3_RHOJR</name>
<evidence type="ECO:0000313" key="5">
    <source>
        <dbReference type="EMBL" id="ABG92543.1"/>
    </source>
</evidence>
<feature type="compositionally biased region" description="Low complexity" evidence="4">
    <location>
        <begin position="7"/>
        <end position="16"/>
    </location>
</feature>
<dbReference type="KEGG" id="rha:RHA1_ro00708"/>
<proteinExistence type="inferred from homology"/>
<evidence type="ECO:0000313" key="6">
    <source>
        <dbReference type="Proteomes" id="UP000008710"/>
    </source>
</evidence>
<dbReference type="GO" id="GO:0031411">
    <property type="term" value="C:gas vesicle"/>
    <property type="evidence" value="ECO:0007669"/>
    <property type="project" value="UniProtKB-SubCell"/>
</dbReference>
<evidence type="ECO:0000256" key="2">
    <source>
        <dbReference type="ARBA" id="ARBA00035108"/>
    </source>
</evidence>
<gene>
    <name evidence="5" type="ordered locus">RHA1_ro00708</name>
</gene>
<comment type="similarity">
    <text evidence="3">Belongs to the gas vesicle GvpF/GvpL family.</text>
</comment>
<protein>
    <submittedName>
        <fullName evidence="5">Possible gas vesicle synthesis protein</fullName>
    </submittedName>
</protein>
<dbReference type="EMBL" id="CP000431">
    <property type="protein sequence ID" value="ABG92543.1"/>
    <property type="molecule type" value="Genomic_DNA"/>
</dbReference>
<evidence type="ECO:0000256" key="1">
    <source>
        <dbReference type="ARBA" id="ARBA00022987"/>
    </source>
</evidence>
<dbReference type="Proteomes" id="UP000008710">
    <property type="component" value="Chromosome"/>
</dbReference>
<feature type="region of interest" description="Disordered" evidence="4">
    <location>
        <begin position="1"/>
        <end position="21"/>
    </location>
</feature>
<dbReference type="GO" id="GO:0031412">
    <property type="term" value="P:gas vesicle organization"/>
    <property type="evidence" value="ECO:0007669"/>
    <property type="project" value="InterPro"/>
</dbReference>
<dbReference type="HOGENOM" id="CLU_065736_3_1_11"/>
<keyword evidence="1" id="KW-0304">Gas vesicle</keyword>
<accession>Q0SIU3</accession>
<evidence type="ECO:0000256" key="3">
    <source>
        <dbReference type="ARBA" id="ARBA00035643"/>
    </source>
</evidence>